<evidence type="ECO:0000256" key="2">
    <source>
        <dbReference type="ARBA" id="ARBA00004752"/>
    </source>
</evidence>
<dbReference type="RefSeq" id="WP_196102514.1">
    <property type="nucleotide sequence ID" value="NZ_CP064942.1"/>
</dbReference>
<dbReference type="InterPro" id="IPR005750">
    <property type="entry name" value="UDP_GlcNAc_COvinyl_MurA"/>
</dbReference>
<dbReference type="GO" id="GO:0071555">
    <property type="term" value="P:cell wall organization"/>
    <property type="evidence" value="ECO:0007669"/>
    <property type="project" value="UniProtKB-KW"/>
</dbReference>
<feature type="binding site" evidence="13">
    <location>
        <position position="330"/>
    </location>
    <ligand>
        <name>UDP-N-acetyl-alpha-D-glucosamine</name>
        <dbReference type="ChEBI" id="CHEBI:57705"/>
    </ligand>
</feature>
<dbReference type="CDD" id="cd01555">
    <property type="entry name" value="UdpNAET"/>
    <property type="match status" value="1"/>
</dbReference>
<comment type="caution">
    <text evidence="13">Lacks conserved residue(s) required for the propagation of feature annotation.</text>
</comment>
<feature type="binding site" evidence="13">
    <location>
        <begin position="123"/>
        <end position="127"/>
    </location>
    <ligand>
        <name>UDP-N-acetyl-alpha-D-glucosamine</name>
        <dbReference type="ChEBI" id="CHEBI:57705"/>
    </ligand>
</feature>
<dbReference type="GO" id="GO:0009252">
    <property type="term" value="P:peptidoglycan biosynthetic process"/>
    <property type="evidence" value="ECO:0007669"/>
    <property type="project" value="UniProtKB-UniRule"/>
</dbReference>
<evidence type="ECO:0000256" key="4">
    <source>
        <dbReference type="ARBA" id="ARBA00022618"/>
    </source>
</evidence>
<keyword evidence="3 13" id="KW-0963">Cytoplasm</keyword>
<dbReference type="GO" id="GO:0008760">
    <property type="term" value="F:UDP-N-acetylglucosamine 1-carboxyvinyltransferase activity"/>
    <property type="evidence" value="ECO:0007669"/>
    <property type="project" value="UniProtKB-UniRule"/>
</dbReference>
<evidence type="ECO:0000313" key="15">
    <source>
        <dbReference type="EMBL" id="QPH53304.1"/>
    </source>
</evidence>
<keyword evidence="16" id="KW-1185">Reference proteome</keyword>
<reference evidence="15 16" key="1">
    <citation type="submission" date="2020-11" db="EMBL/GenBank/DDBJ databases">
        <title>Description of Pontivivens ytuae sp. nov. isolated from deep sea sediment of Mariana Trench.</title>
        <authorList>
            <person name="Wang Z."/>
            <person name="Sun Q.-L."/>
            <person name="Xu X.-D."/>
            <person name="Tang Y.-Z."/>
            <person name="Zhang J."/>
        </authorList>
    </citation>
    <scope>NUCLEOTIDE SEQUENCE [LARGE SCALE GENOMIC DNA]</scope>
    <source>
        <strain evidence="15 16">MT2928</strain>
    </source>
</reference>
<evidence type="ECO:0000256" key="5">
    <source>
        <dbReference type="ARBA" id="ARBA00022679"/>
    </source>
</evidence>
<dbReference type="GO" id="GO:0019277">
    <property type="term" value="P:UDP-N-acetylgalactosamine biosynthetic process"/>
    <property type="evidence" value="ECO:0007669"/>
    <property type="project" value="InterPro"/>
</dbReference>
<feature type="binding site" evidence="13">
    <location>
        <begin position="22"/>
        <end position="23"/>
    </location>
    <ligand>
        <name>phosphoenolpyruvate</name>
        <dbReference type="ChEBI" id="CHEBI:58702"/>
    </ligand>
</feature>
<feature type="domain" description="Enolpyruvate transferase" evidence="14">
    <location>
        <begin position="6"/>
        <end position="409"/>
    </location>
</feature>
<dbReference type="GO" id="GO:0008360">
    <property type="term" value="P:regulation of cell shape"/>
    <property type="evidence" value="ECO:0007669"/>
    <property type="project" value="UniProtKB-KW"/>
</dbReference>
<feature type="active site" description="Proton donor" evidence="13">
    <location>
        <position position="118"/>
    </location>
</feature>
<evidence type="ECO:0000256" key="7">
    <source>
        <dbReference type="ARBA" id="ARBA00022984"/>
    </source>
</evidence>
<dbReference type="InterPro" id="IPR013792">
    <property type="entry name" value="RNA3'P_cycl/enolpyr_Trfase_a/b"/>
</dbReference>
<dbReference type="GO" id="GO:0051301">
    <property type="term" value="P:cell division"/>
    <property type="evidence" value="ECO:0007669"/>
    <property type="project" value="UniProtKB-KW"/>
</dbReference>
<keyword evidence="6 13" id="KW-0133">Cell shape</keyword>
<evidence type="ECO:0000256" key="6">
    <source>
        <dbReference type="ARBA" id="ARBA00022960"/>
    </source>
</evidence>
<dbReference type="Pfam" id="PF00275">
    <property type="entry name" value="EPSP_synthase"/>
    <property type="match status" value="1"/>
</dbReference>
<proteinExistence type="inferred from homology"/>
<organism evidence="15 16">
    <name type="scientific">Pontivivens ytuae</name>
    <dbReference type="NCBI Taxonomy" id="2789856"/>
    <lineage>
        <taxon>Bacteria</taxon>
        <taxon>Pseudomonadati</taxon>
        <taxon>Pseudomonadota</taxon>
        <taxon>Alphaproteobacteria</taxon>
        <taxon>Rhodobacterales</taxon>
        <taxon>Paracoccaceae</taxon>
        <taxon>Pontivivens</taxon>
    </lineage>
</organism>
<evidence type="ECO:0000256" key="12">
    <source>
        <dbReference type="ARBA" id="ARBA00047527"/>
    </source>
</evidence>
<comment type="function">
    <text evidence="13">Cell wall formation. Adds enolpyruvyl to UDP-N-acetylglucosamine.</text>
</comment>
<dbReference type="GO" id="GO:0005737">
    <property type="term" value="C:cytoplasm"/>
    <property type="evidence" value="ECO:0007669"/>
    <property type="project" value="UniProtKB-SubCell"/>
</dbReference>
<feature type="binding site" evidence="13">
    <location>
        <position position="308"/>
    </location>
    <ligand>
        <name>UDP-N-acetyl-alpha-D-glucosamine</name>
        <dbReference type="ChEBI" id="CHEBI:57705"/>
    </ligand>
</feature>
<evidence type="ECO:0000256" key="11">
    <source>
        <dbReference type="ARBA" id="ARBA00038367"/>
    </source>
</evidence>
<dbReference type="NCBIfam" id="TIGR01072">
    <property type="entry name" value="murA"/>
    <property type="match status" value="1"/>
</dbReference>
<evidence type="ECO:0000256" key="8">
    <source>
        <dbReference type="ARBA" id="ARBA00023306"/>
    </source>
</evidence>
<dbReference type="AlphaFoldDB" id="A0A7S9LQ90"/>
<dbReference type="SUPFAM" id="SSF55205">
    <property type="entry name" value="EPT/RTPC-like"/>
    <property type="match status" value="1"/>
</dbReference>
<evidence type="ECO:0000256" key="3">
    <source>
        <dbReference type="ARBA" id="ARBA00022490"/>
    </source>
</evidence>
<dbReference type="PANTHER" id="PTHR43783">
    <property type="entry name" value="UDP-N-ACETYLGLUCOSAMINE 1-CARBOXYVINYLTRANSFERASE"/>
    <property type="match status" value="1"/>
</dbReference>
<accession>A0A7S9LQ90</accession>
<dbReference type="EC" id="2.5.1.7" evidence="13"/>
<feature type="modified residue" description="2-(S-cysteinyl)pyruvic acid O-phosphothioketal" evidence="13">
    <location>
        <position position="118"/>
    </location>
</feature>
<dbReference type="NCBIfam" id="NF006873">
    <property type="entry name" value="PRK09369.1"/>
    <property type="match status" value="1"/>
</dbReference>
<keyword evidence="4 13" id="KW-0132">Cell division</keyword>
<dbReference type="UniPathway" id="UPA00219"/>
<dbReference type="HAMAP" id="MF_00111">
    <property type="entry name" value="MurA"/>
    <property type="match status" value="1"/>
</dbReference>
<comment type="similarity">
    <text evidence="11 13">Belongs to the EPSP synthase family. MurA subfamily.</text>
</comment>
<sequence length="421" mass="44298">MDKIIVRGGRPLNGSIPIAGAKNACLTLMPAALLTSEPLTLTNAPRLSDIRTMTELLQSLGCEVARLSDGQVLALACGKITNHTADYDIVRKMRASILVLGPMLARDGEAVVSLPGGCAIGARPVDLHLKALEAMGAQIELRDGYVHAIAPGGLTGAEVEFPLVSVGATENALMAATLAKGTTVLKNVAREPEIVDLARCLRAMGAQIEGEGTSTITVHGVERLHGATHRVVTDRIELGTYMLAPVMTGGSVELLGGTRDLVGAFADKLEEAGVEVEETATGLRVSRNGNGLKPLHVVTEPYPGFPTDLQAQMMAMLTLADGESVLEERIFENRFMHAPELQRMGAQIEVKGGTAHVHGGTPLKGAPVMATDLRASVSLILAALAAEGESTVSRVYHLDRGYENVVEKLSACGADIERVSE</sequence>
<evidence type="ECO:0000313" key="16">
    <source>
        <dbReference type="Proteomes" id="UP000594800"/>
    </source>
</evidence>
<keyword evidence="8 13" id="KW-0131">Cell cycle</keyword>
<evidence type="ECO:0000256" key="9">
    <source>
        <dbReference type="ARBA" id="ARBA00023316"/>
    </source>
</evidence>
<dbReference type="FunFam" id="3.65.10.10:FF:000001">
    <property type="entry name" value="UDP-N-acetylglucosamine 1-carboxyvinyltransferase"/>
    <property type="match status" value="1"/>
</dbReference>
<feature type="binding site" evidence="13">
    <location>
        <position position="94"/>
    </location>
    <ligand>
        <name>UDP-N-acetyl-alpha-D-glucosamine</name>
        <dbReference type="ChEBI" id="CHEBI:57705"/>
    </ligand>
</feature>
<keyword evidence="7 13" id="KW-0573">Peptidoglycan synthesis</keyword>
<comment type="subcellular location">
    <subcellularLocation>
        <location evidence="1 13">Cytoplasm</location>
    </subcellularLocation>
</comment>
<evidence type="ECO:0000256" key="1">
    <source>
        <dbReference type="ARBA" id="ARBA00004496"/>
    </source>
</evidence>
<dbReference type="InterPro" id="IPR036968">
    <property type="entry name" value="Enolpyruvate_Tfrase_sf"/>
</dbReference>
<evidence type="ECO:0000259" key="14">
    <source>
        <dbReference type="Pfam" id="PF00275"/>
    </source>
</evidence>
<dbReference type="KEGG" id="poz:I0K15_16150"/>
<keyword evidence="10 13" id="KW-0670">Pyruvate</keyword>
<keyword evidence="9 13" id="KW-0961">Cell wall biogenesis/degradation</keyword>
<keyword evidence="5 13" id="KW-0808">Transferase</keyword>
<dbReference type="InterPro" id="IPR050068">
    <property type="entry name" value="MurA_subfamily"/>
</dbReference>
<comment type="pathway">
    <text evidence="2 13">Cell wall biogenesis; peptidoglycan biosynthesis.</text>
</comment>
<evidence type="ECO:0000256" key="13">
    <source>
        <dbReference type="HAMAP-Rule" id="MF_00111"/>
    </source>
</evidence>
<dbReference type="EMBL" id="CP064942">
    <property type="protein sequence ID" value="QPH53304.1"/>
    <property type="molecule type" value="Genomic_DNA"/>
</dbReference>
<evidence type="ECO:0000256" key="10">
    <source>
        <dbReference type="ARBA" id="ARBA00023317"/>
    </source>
</evidence>
<dbReference type="InterPro" id="IPR001986">
    <property type="entry name" value="Enolpyruvate_Tfrase_dom"/>
</dbReference>
<protein>
    <recommendedName>
        <fullName evidence="13">UDP-N-acetylglucosamine 1-carboxyvinyltransferase</fullName>
        <ecNumber evidence="13">2.5.1.7</ecNumber>
    </recommendedName>
    <alternativeName>
        <fullName evidence="13">Enoylpyruvate transferase</fullName>
    </alternativeName>
    <alternativeName>
        <fullName evidence="13">UDP-N-acetylglucosamine enolpyruvyl transferase</fullName>
        <shortName evidence="13">EPT</shortName>
    </alternativeName>
</protein>
<comment type="catalytic activity">
    <reaction evidence="12 13">
        <text>phosphoenolpyruvate + UDP-N-acetyl-alpha-D-glucosamine = UDP-N-acetyl-3-O-(1-carboxyvinyl)-alpha-D-glucosamine + phosphate</text>
        <dbReference type="Rhea" id="RHEA:18681"/>
        <dbReference type="ChEBI" id="CHEBI:43474"/>
        <dbReference type="ChEBI" id="CHEBI:57705"/>
        <dbReference type="ChEBI" id="CHEBI:58702"/>
        <dbReference type="ChEBI" id="CHEBI:68483"/>
        <dbReference type="EC" id="2.5.1.7"/>
    </reaction>
</comment>
<dbReference type="Proteomes" id="UP000594800">
    <property type="component" value="Chromosome"/>
</dbReference>
<dbReference type="PANTHER" id="PTHR43783:SF1">
    <property type="entry name" value="UDP-N-ACETYLGLUCOSAMINE 1-CARBOXYVINYLTRANSFERASE"/>
    <property type="match status" value="1"/>
</dbReference>
<name>A0A7S9LQ90_9RHOB</name>
<gene>
    <name evidence="13 15" type="primary">murA</name>
    <name evidence="15" type="ORF">I0K15_16150</name>
</gene>
<dbReference type="Gene3D" id="3.65.10.10">
    <property type="entry name" value="Enolpyruvate transferase domain"/>
    <property type="match status" value="2"/>
</dbReference>